<dbReference type="GO" id="GO:0035091">
    <property type="term" value="F:phosphatidylinositol binding"/>
    <property type="evidence" value="ECO:0007669"/>
    <property type="project" value="InterPro"/>
</dbReference>
<dbReference type="AlphaFoldDB" id="A0A7S4PT40"/>
<dbReference type="PANTHER" id="PTHR22999:SF23">
    <property type="entry name" value="SORTING NEXIN-16"/>
    <property type="match status" value="1"/>
</dbReference>
<gene>
    <name evidence="4" type="ORF">GTHE00462_LOCUS41163</name>
</gene>
<evidence type="ECO:0000256" key="2">
    <source>
        <dbReference type="ARBA" id="ARBA00022490"/>
    </source>
</evidence>
<dbReference type="InterPro" id="IPR051837">
    <property type="entry name" value="SortingNexin/PXDomain-PKLike"/>
</dbReference>
<sequence>MVLQGVAAFGHIAPPVVVYAKQPEQHRGSRALMCFPTEYTEYVFCVNAAGHKWDVAKRFRDFVNFERRLIATFSEADLEGREPLPEKNFFLSNSPSFVEHRRWRLEMYINSLAHCPVVAHSDAFKEFLEYDEEKIVSSAGDDAFAGLTAYDREQERIKMERLAALAKMPLRSSVQAENSTSSVSTPHGFSTSDQWAWAGDALSLERQE</sequence>
<dbReference type="Gene3D" id="3.30.1520.10">
    <property type="entry name" value="Phox-like domain"/>
    <property type="match status" value="1"/>
</dbReference>
<dbReference type="InterPro" id="IPR001683">
    <property type="entry name" value="PX_dom"/>
</dbReference>
<dbReference type="Pfam" id="PF00787">
    <property type="entry name" value="PX"/>
    <property type="match status" value="1"/>
</dbReference>
<protein>
    <recommendedName>
        <fullName evidence="3">PX domain-containing protein</fullName>
    </recommendedName>
</protein>
<comment type="subcellular location">
    <subcellularLocation>
        <location evidence="1">Cytoplasm</location>
    </subcellularLocation>
</comment>
<evidence type="ECO:0000259" key="3">
    <source>
        <dbReference type="PROSITE" id="PS50195"/>
    </source>
</evidence>
<keyword evidence="2" id="KW-0963">Cytoplasm</keyword>
<name>A0A7S4PT40_GUITH</name>
<accession>A0A7S4PT40</accession>
<feature type="domain" description="PX" evidence="3">
    <location>
        <begin position="1"/>
        <end position="135"/>
    </location>
</feature>
<proteinExistence type="predicted"/>
<dbReference type="PANTHER" id="PTHR22999">
    <property type="entry name" value="PX SERINE/THREONINE KINASE PXK"/>
    <property type="match status" value="1"/>
</dbReference>
<dbReference type="SUPFAM" id="SSF64268">
    <property type="entry name" value="PX domain"/>
    <property type="match status" value="1"/>
</dbReference>
<dbReference type="PROSITE" id="PS50195">
    <property type="entry name" value="PX"/>
    <property type="match status" value="1"/>
</dbReference>
<dbReference type="GO" id="GO:0005737">
    <property type="term" value="C:cytoplasm"/>
    <property type="evidence" value="ECO:0007669"/>
    <property type="project" value="UniProtKB-SubCell"/>
</dbReference>
<evidence type="ECO:0000256" key="1">
    <source>
        <dbReference type="ARBA" id="ARBA00004496"/>
    </source>
</evidence>
<reference evidence="4" key="1">
    <citation type="submission" date="2021-01" db="EMBL/GenBank/DDBJ databases">
        <authorList>
            <person name="Corre E."/>
            <person name="Pelletier E."/>
            <person name="Niang G."/>
            <person name="Scheremetjew M."/>
            <person name="Finn R."/>
            <person name="Kale V."/>
            <person name="Holt S."/>
            <person name="Cochrane G."/>
            <person name="Meng A."/>
            <person name="Brown T."/>
            <person name="Cohen L."/>
        </authorList>
    </citation>
    <scope>NUCLEOTIDE SEQUENCE</scope>
    <source>
        <strain evidence="4">CCMP 2712</strain>
    </source>
</reference>
<dbReference type="EMBL" id="HBKN01052718">
    <property type="protein sequence ID" value="CAE2343597.1"/>
    <property type="molecule type" value="Transcribed_RNA"/>
</dbReference>
<dbReference type="InterPro" id="IPR036871">
    <property type="entry name" value="PX_dom_sf"/>
</dbReference>
<organism evidence="4">
    <name type="scientific">Guillardia theta</name>
    <name type="common">Cryptophyte</name>
    <name type="synonym">Cryptomonas phi</name>
    <dbReference type="NCBI Taxonomy" id="55529"/>
    <lineage>
        <taxon>Eukaryota</taxon>
        <taxon>Cryptophyceae</taxon>
        <taxon>Pyrenomonadales</taxon>
        <taxon>Geminigeraceae</taxon>
        <taxon>Guillardia</taxon>
    </lineage>
</organism>
<dbReference type="SMART" id="SM00312">
    <property type="entry name" value="PX"/>
    <property type="match status" value="1"/>
</dbReference>
<dbReference type="CDD" id="cd06093">
    <property type="entry name" value="PX_domain"/>
    <property type="match status" value="1"/>
</dbReference>
<evidence type="ECO:0000313" key="4">
    <source>
        <dbReference type="EMBL" id="CAE2343597.1"/>
    </source>
</evidence>